<feature type="compositionally biased region" description="Polar residues" evidence="3">
    <location>
        <begin position="14"/>
        <end position="32"/>
    </location>
</feature>
<comment type="similarity">
    <text evidence="1">Belongs to the avfA family.</text>
</comment>
<dbReference type="PANTHER" id="PTHR43355">
    <property type="entry name" value="FLAVIN REDUCTASE (NADPH)"/>
    <property type="match status" value="1"/>
</dbReference>
<dbReference type="SUPFAM" id="SSF51735">
    <property type="entry name" value="NAD(P)-binding Rossmann-fold domains"/>
    <property type="match status" value="1"/>
</dbReference>
<evidence type="ECO:0000256" key="2">
    <source>
        <dbReference type="SAM" id="Coils"/>
    </source>
</evidence>
<name>A0A9P5VNQ5_9FUNG</name>
<evidence type="ECO:0000313" key="5">
    <source>
        <dbReference type="EMBL" id="KAF9333912.1"/>
    </source>
</evidence>
<accession>A0A9P5VNQ5</accession>
<dbReference type="InterPro" id="IPR036291">
    <property type="entry name" value="NAD(P)-bd_dom_sf"/>
</dbReference>
<dbReference type="InterPro" id="IPR051606">
    <property type="entry name" value="Polyketide_Oxido-like"/>
</dbReference>
<gene>
    <name evidence="5" type="ORF">BG006_002980</name>
</gene>
<proteinExistence type="inferred from homology"/>
<evidence type="ECO:0000313" key="6">
    <source>
        <dbReference type="Proteomes" id="UP000696485"/>
    </source>
</evidence>
<dbReference type="Gene3D" id="3.40.50.720">
    <property type="entry name" value="NAD(P)-binding Rossmann-like Domain"/>
    <property type="match status" value="1"/>
</dbReference>
<feature type="region of interest" description="Disordered" evidence="3">
    <location>
        <begin position="98"/>
        <end position="117"/>
    </location>
</feature>
<keyword evidence="6" id="KW-1185">Reference proteome</keyword>
<dbReference type="Proteomes" id="UP000696485">
    <property type="component" value="Unassembled WGS sequence"/>
</dbReference>
<feature type="coiled-coil region" evidence="2">
    <location>
        <begin position="545"/>
        <end position="579"/>
    </location>
</feature>
<dbReference type="GO" id="GO:0004074">
    <property type="term" value="F:biliverdin reductase [NAD(P)H] activity"/>
    <property type="evidence" value="ECO:0007669"/>
    <property type="project" value="TreeGrafter"/>
</dbReference>
<protein>
    <recommendedName>
        <fullName evidence="4">NAD(P)-binding domain-containing protein</fullName>
    </recommendedName>
</protein>
<feature type="compositionally biased region" description="Low complexity" evidence="3">
    <location>
        <begin position="173"/>
        <end position="199"/>
    </location>
</feature>
<dbReference type="PANTHER" id="PTHR43355:SF2">
    <property type="entry name" value="FLAVIN REDUCTASE (NADPH)"/>
    <property type="match status" value="1"/>
</dbReference>
<evidence type="ECO:0000256" key="1">
    <source>
        <dbReference type="ARBA" id="ARBA00038376"/>
    </source>
</evidence>
<dbReference type="AlphaFoldDB" id="A0A9P5VNQ5"/>
<dbReference type="Pfam" id="PF13460">
    <property type="entry name" value="NAD_binding_10"/>
    <property type="match status" value="1"/>
</dbReference>
<feature type="domain" description="NAD(P)-binding" evidence="4">
    <location>
        <begin position="319"/>
        <end position="518"/>
    </location>
</feature>
<feature type="region of interest" description="Disordered" evidence="3">
    <location>
        <begin position="1"/>
        <end position="87"/>
    </location>
</feature>
<feature type="compositionally biased region" description="Basic and acidic residues" evidence="3">
    <location>
        <begin position="1"/>
        <end position="10"/>
    </location>
</feature>
<dbReference type="InterPro" id="IPR016040">
    <property type="entry name" value="NAD(P)-bd_dom"/>
</dbReference>
<sequence length="609" mass="69165">MASESQRIRDTLINPPSNRTTTHFVPVSSSFSKYDRPRKLLSYDTPRSLFGDYDHLPSSPPLPPVPDPPTLTPEQKKQIKRQKEKQKEQLHLTLQQKESKKLDRQAKLKQKQKQAEYQQMYQNQHDYIHALDHKAEKRQQLSLPIYPTGQWDPLPTAEMYYHESRHYRQSKATSNSQHHNSFSSSSSTMTSLTMTSSSQIKNSSPEKTRSMSLKSTTKSMYDLRPWTGSPQSPTFDYISYDSDDTSGTRGWDSLMDTLYSPSTDSPNSWSNSSLDVPYVATSGSKVQDPDLDLVETALSAALSTDKLSNGNGKYLLVLGANGRTGIELVKQGLERNYRVTAFVRDDKLLIEDPALRKNHNLLIVRGSPTSQADLDRCVEGQDVVVNVIGARLMANDSTISSHAQVVLNNAMKKHGVRRLIAVTSYGCLGLRNYLISTKRLFSRVFMTGILKDKVLQEEIIQRDSAHLDWTIVRPITLKDGDLSEKYIVSSEALPRTDNKIKALTRKDLAHYILGIISDRDEHQAIRSIAGKPKPFKAKPYCPFERRRMVQEQAKLEKEMEIEKQQLEKKQQQMLLQMQEEYKIQQMPSPACLSPLNQPLPPLPSLVQHA</sequence>
<dbReference type="EMBL" id="JAAAUY010000176">
    <property type="protein sequence ID" value="KAF9333912.1"/>
    <property type="molecule type" value="Genomic_DNA"/>
</dbReference>
<comment type="caution">
    <text evidence="5">The sequence shown here is derived from an EMBL/GenBank/DDBJ whole genome shotgun (WGS) entry which is preliminary data.</text>
</comment>
<keyword evidence="2" id="KW-0175">Coiled coil</keyword>
<reference evidence="5" key="1">
    <citation type="journal article" date="2020" name="Fungal Divers.">
        <title>Resolving the Mortierellaceae phylogeny through synthesis of multi-gene phylogenetics and phylogenomics.</title>
        <authorList>
            <person name="Vandepol N."/>
            <person name="Liber J."/>
            <person name="Desiro A."/>
            <person name="Na H."/>
            <person name="Kennedy M."/>
            <person name="Barry K."/>
            <person name="Grigoriev I.V."/>
            <person name="Miller A.N."/>
            <person name="O'Donnell K."/>
            <person name="Stajich J.E."/>
            <person name="Bonito G."/>
        </authorList>
    </citation>
    <scope>NUCLEOTIDE SEQUENCE</scope>
    <source>
        <strain evidence="5">NVP1</strain>
    </source>
</reference>
<feature type="region of interest" description="Disordered" evidence="3">
    <location>
        <begin position="165"/>
        <end position="216"/>
    </location>
</feature>
<evidence type="ECO:0000259" key="4">
    <source>
        <dbReference type="Pfam" id="PF13460"/>
    </source>
</evidence>
<feature type="compositionally biased region" description="Pro residues" evidence="3">
    <location>
        <begin position="58"/>
        <end position="71"/>
    </location>
</feature>
<organism evidence="5 6">
    <name type="scientific">Podila minutissima</name>
    <dbReference type="NCBI Taxonomy" id="64525"/>
    <lineage>
        <taxon>Eukaryota</taxon>
        <taxon>Fungi</taxon>
        <taxon>Fungi incertae sedis</taxon>
        <taxon>Mucoromycota</taxon>
        <taxon>Mortierellomycotina</taxon>
        <taxon>Mortierellomycetes</taxon>
        <taxon>Mortierellales</taxon>
        <taxon>Mortierellaceae</taxon>
        <taxon>Podila</taxon>
    </lineage>
</organism>
<evidence type="ECO:0000256" key="3">
    <source>
        <dbReference type="SAM" id="MobiDB-lite"/>
    </source>
</evidence>
<feature type="region of interest" description="Disordered" evidence="3">
    <location>
        <begin position="588"/>
        <end position="609"/>
    </location>
</feature>
<dbReference type="GO" id="GO:0042602">
    <property type="term" value="F:riboflavin reductase (NADPH) activity"/>
    <property type="evidence" value="ECO:0007669"/>
    <property type="project" value="TreeGrafter"/>
</dbReference>